<dbReference type="SUPFAM" id="SSF57701">
    <property type="entry name" value="Zn2/Cys6 DNA-binding domain"/>
    <property type="match status" value="1"/>
</dbReference>
<evidence type="ECO:0000256" key="2">
    <source>
        <dbReference type="ARBA" id="ARBA00022723"/>
    </source>
</evidence>
<comment type="subcellular location">
    <subcellularLocation>
        <location evidence="1">Nucleus</location>
    </subcellularLocation>
</comment>
<dbReference type="PANTHER" id="PTHR31845">
    <property type="entry name" value="FINGER DOMAIN PROTEIN, PUTATIVE-RELATED"/>
    <property type="match status" value="1"/>
</dbReference>
<dbReference type="InterPro" id="IPR051089">
    <property type="entry name" value="prtT"/>
</dbReference>
<dbReference type="AlphaFoldDB" id="A0A0P1KU31"/>
<dbReference type="GO" id="GO:0000981">
    <property type="term" value="F:DNA-binding transcription factor activity, RNA polymerase II-specific"/>
    <property type="evidence" value="ECO:0007669"/>
    <property type="project" value="InterPro"/>
</dbReference>
<protein>
    <submittedName>
        <fullName evidence="10">LAQU0S09e03290g1_1</fullName>
    </submittedName>
</protein>
<dbReference type="SMART" id="SM00066">
    <property type="entry name" value="GAL4"/>
    <property type="match status" value="1"/>
</dbReference>
<evidence type="ECO:0000256" key="8">
    <source>
        <dbReference type="SAM" id="MobiDB-lite"/>
    </source>
</evidence>
<keyword evidence="7" id="KW-0539">Nucleus</keyword>
<keyword evidence="4" id="KW-0805">Transcription regulation</keyword>
<feature type="compositionally biased region" description="Low complexity" evidence="8">
    <location>
        <begin position="139"/>
        <end position="148"/>
    </location>
</feature>
<dbReference type="Pfam" id="PF00172">
    <property type="entry name" value="Zn_clus"/>
    <property type="match status" value="1"/>
</dbReference>
<keyword evidence="2" id="KW-0479">Metal-binding</keyword>
<keyword evidence="11" id="KW-1185">Reference proteome</keyword>
<evidence type="ECO:0000259" key="9">
    <source>
        <dbReference type="PROSITE" id="PS50048"/>
    </source>
</evidence>
<keyword evidence="3" id="KW-0862">Zinc</keyword>
<proteinExistence type="predicted"/>
<reference evidence="11" key="1">
    <citation type="submission" date="2015-10" db="EMBL/GenBank/DDBJ databases">
        <authorList>
            <person name="Devillers H."/>
        </authorList>
    </citation>
    <scope>NUCLEOTIDE SEQUENCE [LARGE SCALE GENOMIC DNA]</scope>
</reference>
<dbReference type="OrthoDB" id="2595934at2759"/>
<dbReference type="InterPro" id="IPR036864">
    <property type="entry name" value="Zn2-C6_fun-type_DNA-bd_sf"/>
</dbReference>
<name>A0A0P1KU31_9SACH</name>
<feature type="region of interest" description="Disordered" evidence="8">
    <location>
        <begin position="133"/>
        <end position="154"/>
    </location>
</feature>
<evidence type="ECO:0000256" key="3">
    <source>
        <dbReference type="ARBA" id="ARBA00022833"/>
    </source>
</evidence>
<dbReference type="GO" id="GO:0000976">
    <property type="term" value="F:transcription cis-regulatory region binding"/>
    <property type="evidence" value="ECO:0007669"/>
    <property type="project" value="TreeGrafter"/>
</dbReference>
<gene>
    <name evidence="10" type="ORF">LAQU0_S09e03290g</name>
</gene>
<dbReference type="PROSITE" id="PS50048">
    <property type="entry name" value="ZN2_CY6_FUNGAL_2"/>
    <property type="match status" value="1"/>
</dbReference>
<dbReference type="PANTHER" id="PTHR31845:SF34">
    <property type="entry name" value="TRANSCRIPTIONAL ACTIVATOR OF PROTEASES PRTT"/>
    <property type="match status" value="1"/>
</dbReference>
<dbReference type="CDD" id="cd12148">
    <property type="entry name" value="fungal_TF_MHR"/>
    <property type="match status" value="1"/>
</dbReference>
<dbReference type="Gene3D" id="4.10.240.10">
    <property type="entry name" value="Zn(2)-C6 fungal-type DNA-binding domain"/>
    <property type="match status" value="1"/>
</dbReference>
<keyword evidence="6" id="KW-0804">Transcription</keyword>
<dbReference type="GO" id="GO:0008270">
    <property type="term" value="F:zinc ion binding"/>
    <property type="evidence" value="ECO:0007669"/>
    <property type="project" value="InterPro"/>
</dbReference>
<organism evidence="10 11">
    <name type="scientific">Lachancea quebecensis</name>
    <dbReference type="NCBI Taxonomy" id="1654605"/>
    <lineage>
        <taxon>Eukaryota</taxon>
        <taxon>Fungi</taxon>
        <taxon>Dikarya</taxon>
        <taxon>Ascomycota</taxon>
        <taxon>Saccharomycotina</taxon>
        <taxon>Saccharomycetes</taxon>
        <taxon>Saccharomycetales</taxon>
        <taxon>Saccharomycetaceae</taxon>
        <taxon>Lachancea</taxon>
    </lineage>
</organism>
<sequence>MAEKSSSKVSKPRKLKKNGQRALKACDSCRRMKTRCIPSPLPEEVQCLRCDTFNLRCSFQDLLSDDEGAETLALMKEQKSGSGAGTATYESAELTKRLLKSGYSPEDFAVHAKLLQNVNKNVTKILELLANQAPPAAPGHPSHPTAPGDPSNRAASALTDAVRMMTSSSSHTLVPSGLVDPGSREMSPELDEISAQRTEQRHLTPYLTCPFTMVSQMVSRDNLPLPICKIQDHEMLPQGPVDDVVGLNLLTLEEVVLLAQDFRDGYGKWCSFPESMSTDKLIEVLRSRNASLLLSAICVLALRYTLSYHDLKTRIYKNLLYKLKSDLELSLRHNPHSIEFLQALVILSMYASSYSSDIMSVDAWYLSGIGLQQFLTLNIPDALFNRENDYAEPTDFFSLGLSSPLESAPSHLLSPESQFQKLQTSRLWNHLCLAHITNCVFSGRMCIVDGVRVDLCRRILDFPKSTNFDGRMVAEISMQLILYKFVQHCNVHPPKSSDATTAFDKVHEELQVWIEEWRYLFSQPIHPNTQYAEFAYNYSRTIVLYTWYHRCYRARKMHLAKRARVNPSRPSDLNIMNKTSIGNYLSQEYPVEDVINSIPKDKRLDMLKHAHRSLETMINDNPENFRYLSDQLFFQCVHCSLVCLVIAHSLYHFSDGLLGEDHLEQILSDVKKYSLRLQKIREGELKSFWVEEVDLKIPSVILQYHRAIETCLQDKFPEYEIHVDDGYP</sequence>
<evidence type="ECO:0000256" key="1">
    <source>
        <dbReference type="ARBA" id="ARBA00004123"/>
    </source>
</evidence>
<dbReference type="CDD" id="cd00067">
    <property type="entry name" value="GAL4"/>
    <property type="match status" value="1"/>
</dbReference>
<evidence type="ECO:0000256" key="4">
    <source>
        <dbReference type="ARBA" id="ARBA00023015"/>
    </source>
</evidence>
<evidence type="ECO:0000313" key="11">
    <source>
        <dbReference type="Proteomes" id="UP000236544"/>
    </source>
</evidence>
<keyword evidence="5" id="KW-0238">DNA-binding</keyword>
<dbReference type="PROSITE" id="PS00463">
    <property type="entry name" value="ZN2_CY6_FUNGAL_1"/>
    <property type="match status" value="1"/>
</dbReference>
<evidence type="ECO:0000313" key="10">
    <source>
        <dbReference type="EMBL" id="CUS23372.1"/>
    </source>
</evidence>
<dbReference type="InterPro" id="IPR001138">
    <property type="entry name" value="Zn2Cys6_DnaBD"/>
</dbReference>
<feature type="domain" description="Zn(2)-C6 fungal-type" evidence="9">
    <location>
        <begin position="25"/>
        <end position="59"/>
    </location>
</feature>
<evidence type="ECO:0000256" key="5">
    <source>
        <dbReference type="ARBA" id="ARBA00023125"/>
    </source>
</evidence>
<dbReference type="GO" id="GO:0005634">
    <property type="term" value="C:nucleus"/>
    <property type="evidence" value="ECO:0007669"/>
    <property type="project" value="UniProtKB-SubCell"/>
</dbReference>
<accession>A0A0P1KU31</accession>
<dbReference type="EMBL" id="LN890527">
    <property type="protein sequence ID" value="CUS23372.1"/>
    <property type="molecule type" value="Genomic_DNA"/>
</dbReference>
<evidence type="ECO:0000256" key="6">
    <source>
        <dbReference type="ARBA" id="ARBA00023163"/>
    </source>
</evidence>
<dbReference type="Proteomes" id="UP000236544">
    <property type="component" value="Unassembled WGS sequence"/>
</dbReference>
<evidence type="ECO:0000256" key="7">
    <source>
        <dbReference type="ARBA" id="ARBA00023242"/>
    </source>
</evidence>